<protein>
    <submittedName>
        <fullName evidence="2">Ankyrin repeat-containing protein 2</fullName>
    </submittedName>
</protein>
<organism evidence="2 3">
    <name type="scientific">Actinidia rufa</name>
    <dbReference type="NCBI Taxonomy" id="165716"/>
    <lineage>
        <taxon>Eukaryota</taxon>
        <taxon>Viridiplantae</taxon>
        <taxon>Streptophyta</taxon>
        <taxon>Embryophyta</taxon>
        <taxon>Tracheophyta</taxon>
        <taxon>Spermatophyta</taxon>
        <taxon>Magnoliopsida</taxon>
        <taxon>eudicotyledons</taxon>
        <taxon>Gunneridae</taxon>
        <taxon>Pentapetalae</taxon>
        <taxon>asterids</taxon>
        <taxon>Ericales</taxon>
        <taxon>Actinidiaceae</taxon>
        <taxon>Actinidia</taxon>
    </lineage>
</organism>
<feature type="region of interest" description="Disordered" evidence="1">
    <location>
        <begin position="1"/>
        <end position="35"/>
    </location>
</feature>
<evidence type="ECO:0000313" key="3">
    <source>
        <dbReference type="Proteomes" id="UP000585474"/>
    </source>
</evidence>
<evidence type="ECO:0000313" key="2">
    <source>
        <dbReference type="EMBL" id="GFY89805.1"/>
    </source>
</evidence>
<keyword evidence="3" id="KW-1185">Reference proteome</keyword>
<evidence type="ECO:0000256" key="1">
    <source>
        <dbReference type="SAM" id="MobiDB-lite"/>
    </source>
</evidence>
<name>A0A7J0ETI1_9ERIC</name>
<proteinExistence type="predicted"/>
<dbReference type="EMBL" id="BJWL01000007">
    <property type="protein sequence ID" value="GFY89805.1"/>
    <property type="molecule type" value="Genomic_DNA"/>
</dbReference>
<accession>A0A7J0ETI1</accession>
<reference evidence="2 3" key="1">
    <citation type="submission" date="2019-07" db="EMBL/GenBank/DDBJ databases">
        <title>De Novo Assembly of kiwifruit Actinidia rufa.</title>
        <authorList>
            <person name="Sugita-Konishi S."/>
            <person name="Sato K."/>
            <person name="Mori E."/>
            <person name="Abe Y."/>
            <person name="Kisaki G."/>
            <person name="Hamano K."/>
            <person name="Suezawa K."/>
            <person name="Otani M."/>
            <person name="Fukuda T."/>
            <person name="Manabe T."/>
            <person name="Gomi K."/>
            <person name="Tabuchi M."/>
            <person name="Akimitsu K."/>
            <person name="Kataoka I."/>
        </authorList>
    </citation>
    <scope>NUCLEOTIDE SEQUENCE [LARGE SCALE GENOMIC DNA]</scope>
    <source>
        <strain evidence="3">cv. Fuchu</strain>
    </source>
</reference>
<comment type="caution">
    <text evidence="2">The sequence shown here is derived from an EMBL/GenBank/DDBJ whole genome shotgun (WGS) entry which is preliminary data.</text>
</comment>
<dbReference type="Proteomes" id="UP000585474">
    <property type="component" value="Unassembled WGS sequence"/>
</dbReference>
<dbReference type="AlphaFoldDB" id="A0A7J0ETI1"/>
<sequence>MLCRFGHNSPELDGKTPIDVAKLNNPARGTEAARD</sequence>
<gene>
    <name evidence="2" type="ORF">Acr_07g0000020</name>
</gene>